<accession>A0A7V4XU34</accession>
<dbReference type="Pfam" id="PF04325">
    <property type="entry name" value="DUF465"/>
    <property type="match status" value="1"/>
</dbReference>
<reference evidence="2" key="1">
    <citation type="journal article" date="2020" name="mSystems">
        <title>Genome- and Community-Level Interaction Insights into Carbon Utilization and Element Cycling Functions of Hydrothermarchaeota in Hydrothermal Sediment.</title>
        <authorList>
            <person name="Zhou Z."/>
            <person name="Liu Y."/>
            <person name="Xu W."/>
            <person name="Pan J."/>
            <person name="Luo Z.H."/>
            <person name="Li M."/>
        </authorList>
    </citation>
    <scope>NUCLEOTIDE SEQUENCE [LARGE SCALE GENOMIC DNA]</scope>
    <source>
        <strain evidence="2">SpSt-855</strain>
    </source>
</reference>
<dbReference type="Gene3D" id="6.10.280.50">
    <property type="match status" value="1"/>
</dbReference>
<name>A0A7V4XU34_9BACT</name>
<evidence type="ECO:0000313" key="2">
    <source>
        <dbReference type="EMBL" id="HGY95198.1"/>
    </source>
</evidence>
<protein>
    <submittedName>
        <fullName evidence="2">DUF465 domain-containing protein</fullName>
    </submittedName>
</protein>
<feature type="coiled-coil region" evidence="1">
    <location>
        <begin position="5"/>
        <end position="32"/>
    </location>
</feature>
<dbReference type="AlphaFoldDB" id="A0A7V4XU34"/>
<dbReference type="EMBL" id="DTKL01000069">
    <property type="protein sequence ID" value="HGY95198.1"/>
    <property type="molecule type" value="Genomic_DNA"/>
</dbReference>
<organism evidence="2">
    <name type="scientific">Acidobacterium capsulatum</name>
    <dbReference type="NCBI Taxonomy" id="33075"/>
    <lineage>
        <taxon>Bacteria</taxon>
        <taxon>Pseudomonadati</taxon>
        <taxon>Acidobacteriota</taxon>
        <taxon>Terriglobia</taxon>
        <taxon>Terriglobales</taxon>
        <taxon>Acidobacteriaceae</taxon>
        <taxon>Acidobacterium</taxon>
    </lineage>
</organism>
<comment type="caution">
    <text evidence="2">The sequence shown here is derived from an EMBL/GenBank/DDBJ whole genome shotgun (WGS) entry which is preliminary data.</text>
</comment>
<gene>
    <name evidence="2" type="ORF">ENW50_11025</name>
</gene>
<dbReference type="InterPro" id="IPR007420">
    <property type="entry name" value="DUF465"/>
</dbReference>
<proteinExistence type="predicted"/>
<dbReference type="InterPro" id="IPR038444">
    <property type="entry name" value="DUF465_sf"/>
</dbReference>
<sequence>MDIDQKAASEEIRSLEDQHRHYEQQLAALLAKPYLSEDEQLEEVRLKKIKLRIKDEIAARQSLAAQLHYA</sequence>
<evidence type="ECO:0000256" key="1">
    <source>
        <dbReference type="SAM" id="Coils"/>
    </source>
</evidence>
<keyword evidence="1" id="KW-0175">Coiled coil</keyword>